<proteinExistence type="predicted"/>
<protein>
    <submittedName>
        <fullName evidence="1">Uncharacterized protein</fullName>
    </submittedName>
</protein>
<evidence type="ECO:0000313" key="1">
    <source>
        <dbReference type="EMBL" id="KAK6539034.1"/>
    </source>
</evidence>
<dbReference type="EMBL" id="JAVHJO010000007">
    <property type="protein sequence ID" value="KAK6539034.1"/>
    <property type="molecule type" value="Genomic_DNA"/>
</dbReference>
<organism evidence="1 2">
    <name type="scientific">Orbilia ellipsospora</name>
    <dbReference type="NCBI Taxonomy" id="2528407"/>
    <lineage>
        <taxon>Eukaryota</taxon>
        <taxon>Fungi</taxon>
        <taxon>Dikarya</taxon>
        <taxon>Ascomycota</taxon>
        <taxon>Pezizomycotina</taxon>
        <taxon>Orbiliomycetes</taxon>
        <taxon>Orbiliales</taxon>
        <taxon>Orbiliaceae</taxon>
        <taxon>Orbilia</taxon>
    </lineage>
</organism>
<comment type="caution">
    <text evidence="1">The sequence shown here is derived from an EMBL/GenBank/DDBJ whole genome shotgun (WGS) entry which is preliminary data.</text>
</comment>
<dbReference type="Proteomes" id="UP001365542">
    <property type="component" value="Unassembled WGS sequence"/>
</dbReference>
<accession>A0AAV9XAB4</accession>
<gene>
    <name evidence="1" type="ORF">TWF694_010581</name>
</gene>
<name>A0AAV9XAB4_9PEZI</name>
<keyword evidence="2" id="KW-1185">Reference proteome</keyword>
<reference evidence="1 2" key="1">
    <citation type="submission" date="2019-10" db="EMBL/GenBank/DDBJ databases">
        <authorList>
            <person name="Palmer J.M."/>
        </authorList>
    </citation>
    <scope>NUCLEOTIDE SEQUENCE [LARGE SCALE GENOMIC DNA]</scope>
    <source>
        <strain evidence="1 2">TWF694</strain>
    </source>
</reference>
<dbReference type="AlphaFoldDB" id="A0AAV9XAB4"/>
<evidence type="ECO:0000313" key="2">
    <source>
        <dbReference type="Proteomes" id="UP001365542"/>
    </source>
</evidence>
<sequence length="191" mass="21544">MDYLLACENPSQVCYISYLQAYANGCHILNLPFVERIAKVDFECMIRKRFFDITDEEEELDIIAAVLEAAYIPLMPAWFFEQTPVTQDAYVRNRSHVRSASLQASIPTASAKVIDQPATNPSRRATIRRRSTCSRTAFSASYQYATSICTSEDDAPVAAAGTYIPKSILLQIVSHQRNIYFSPCVEVEILR</sequence>